<dbReference type="SUPFAM" id="SSF53163">
    <property type="entry name" value="HybD-like"/>
    <property type="match status" value="1"/>
</dbReference>
<name>A0A1T4T3I2_9HYPH</name>
<keyword evidence="4" id="KW-0378">Hydrolase</keyword>
<dbReference type="GO" id="GO:0004190">
    <property type="term" value="F:aspartic-type endopeptidase activity"/>
    <property type="evidence" value="ECO:0007669"/>
    <property type="project" value="UniProtKB-KW"/>
</dbReference>
<dbReference type="STRING" id="225324.SAMN02745126_05587"/>
<evidence type="ECO:0000256" key="3">
    <source>
        <dbReference type="ARBA" id="ARBA00022750"/>
    </source>
</evidence>
<proteinExistence type="inferred from homology"/>
<dbReference type="GO" id="GO:0016485">
    <property type="term" value="P:protein processing"/>
    <property type="evidence" value="ECO:0007669"/>
    <property type="project" value="TreeGrafter"/>
</dbReference>
<dbReference type="NCBIfam" id="TIGR00072">
    <property type="entry name" value="hydrog_prot"/>
    <property type="match status" value="1"/>
</dbReference>
<dbReference type="Gene3D" id="3.40.50.1450">
    <property type="entry name" value="HybD-like"/>
    <property type="match status" value="1"/>
</dbReference>
<evidence type="ECO:0000313" key="6">
    <source>
        <dbReference type="Proteomes" id="UP000190092"/>
    </source>
</evidence>
<organism evidence="5 6">
    <name type="scientific">Enhydrobacter aerosaccus</name>
    <dbReference type="NCBI Taxonomy" id="225324"/>
    <lineage>
        <taxon>Bacteria</taxon>
        <taxon>Pseudomonadati</taxon>
        <taxon>Pseudomonadota</taxon>
        <taxon>Alphaproteobacteria</taxon>
        <taxon>Hyphomicrobiales</taxon>
        <taxon>Enhydrobacter</taxon>
    </lineage>
</organism>
<keyword evidence="2 5" id="KW-0645">Protease</keyword>
<dbReference type="InterPro" id="IPR023430">
    <property type="entry name" value="Pept_HybD-like_dom_sf"/>
</dbReference>
<reference evidence="6" key="1">
    <citation type="submission" date="2017-02" db="EMBL/GenBank/DDBJ databases">
        <authorList>
            <person name="Varghese N."/>
            <person name="Submissions S."/>
        </authorList>
    </citation>
    <scope>NUCLEOTIDE SEQUENCE [LARGE SCALE GENOMIC DNA]</scope>
    <source>
        <strain evidence="6">ATCC 27094</strain>
    </source>
</reference>
<dbReference type="CDD" id="cd00518">
    <property type="entry name" value="H2MP"/>
    <property type="match status" value="1"/>
</dbReference>
<protein>
    <submittedName>
        <fullName evidence="5">Hydrogenase maturation protease</fullName>
    </submittedName>
</protein>
<evidence type="ECO:0000256" key="4">
    <source>
        <dbReference type="ARBA" id="ARBA00022801"/>
    </source>
</evidence>
<evidence type="ECO:0000256" key="2">
    <source>
        <dbReference type="ARBA" id="ARBA00022670"/>
    </source>
</evidence>
<dbReference type="OrthoDB" id="9792731at2"/>
<evidence type="ECO:0000313" key="5">
    <source>
        <dbReference type="EMBL" id="SKA34957.1"/>
    </source>
</evidence>
<keyword evidence="3" id="KW-0064">Aspartyl protease</keyword>
<dbReference type="Proteomes" id="UP000190092">
    <property type="component" value="Unassembled WGS sequence"/>
</dbReference>
<dbReference type="GO" id="GO:0008047">
    <property type="term" value="F:enzyme activator activity"/>
    <property type="evidence" value="ECO:0007669"/>
    <property type="project" value="InterPro"/>
</dbReference>
<dbReference type="RefSeq" id="WP_085937318.1">
    <property type="nucleotide sequence ID" value="NZ_FUWJ01000012.1"/>
</dbReference>
<dbReference type="InterPro" id="IPR000671">
    <property type="entry name" value="Peptidase_A31"/>
</dbReference>
<dbReference type="Pfam" id="PF01750">
    <property type="entry name" value="HycI"/>
    <property type="match status" value="1"/>
</dbReference>
<comment type="similarity">
    <text evidence="1">Belongs to the peptidase A31 family.</text>
</comment>
<gene>
    <name evidence="5" type="ORF">SAMN02745126_05587</name>
</gene>
<dbReference type="PANTHER" id="PTHR30302">
    <property type="entry name" value="HYDROGENASE 1 MATURATION PROTEASE"/>
    <property type="match status" value="1"/>
</dbReference>
<sequence>MEGAAGRTLVIGIGNPARADDAVGRVVARRLRAGETLPGVEIAELEGETTSLLALFERADVVILIDACASNRAPGTIHRFDAQAGSLPATAFNVSTHGLGLAEAIELARVLGQLPPRCIVYAIEAASVEPGQSLSPQVAAAADTVCERIFTELASAAGESQHA</sequence>
<keyword evidence="6" id="KW-1185">Reference proteome</keyword>
<accession>A0A1T4T3I2</accession>
<dbReference type="AlphaFoldDB" id="A0A1T4T3I2"/>
<dbReference type="PANTHER" id="PTHR30302:SF1">
    <property type="entry name" value="HYDROGENASE 2 MATURATION PROTEASE"/>
    <property type="match status" value="1"/>
</dbReference>
<evidence type="ECO:0000256" key="1">
    <source>
        <dbReference type="ARBA" id="ARBA00006814"/>
    </source>
</evidence>
<dbReference type="EMBL" id="FUWJ01000012">
    <property type="protein sequence ID" value="SKA34957.1"/>
    <property type="molecule type" value="Genomic_DNA"/>
</dbReference>